<dbReference type="RefSeq" id="WP_258884500.1">
    <property type="nucleotide sequence ID" value="NZ_CP090065.1"/>
</dbReference>
<feature type="transmembrane region" description="Helical" evidence="1">
    <location>
        <begin position="133"/>
        <end position="153"/>
    </location>
</feature>
<protein>
    <submittedName>
        <fullName evidence="2">DUF6097 family protein</fullName>
    </submittedName>
</protein>
<name>A0AAE9T0N1_9GAMM</name>
<feature type="transmembrane region" description="Helical" evidence="1">
    <location>
        <begin position="85"/>
        <end position="104"/>
    </location>
</feature>
<dbReference type="AlphaFoldDB" id="A0AAE9T0N1"/>
<dbReference type="KEGG" id="ppoo:LW347_06105"/>
<sequence length="176" mass="20200">MTSLVLATECSKLVIINKEKTIMGLISTLGKSLDNAQRLKELHQHIERYNVPVTSKDDLFQQFIEIERYLGGTDYASIHAKKSKVNILTGIFAMPILIFALFFIPDRYLKYFNIEFDIAGMARNLSITLFEQLWAVIAYACAFVGSILYFYYLNRRAETEANRLIQSFITRTSGHP</sequence>
<dbReference type="InterPro" id="IPR046079">
    <property type="entry name" value="DUF6097"/>
</dbReference>
<dbReference type="Pfam" id="PF19592">
    <property type="entry name" value="DUF6097"/>
    <property type="match status" value="1"/>
</dbReference>
<proteinExistence type="predicted"/>
<evidence type="ECO:0000256" key="1">
    <source>
        <dbReference type="SAM" id="Phobius"/>
    </source>
</evidence>
<organism evidence="2 3">
    <name type="scientific">Pectobacterium polonicum</name>
    <dbReference type="NCBI Taxonomy" id="2485124"/>
    <lineage>
        <taxon>Bacteria</taxon>
        <taxon>Pseudomonadati</taxon>
        <taxon>Pseudomonadota</taxon>
        <taxon>Gammaproteobacteria</taxon>
        <taxon>Enterobacterales</taxon>
        <taxon>Pectobacteriaceae</taxon>
        <taxon>Pectobacterium</taxon>
    </lineage>
</organism>
<evidence type="ECO:0000313" key="2">
    <source>
        <dbReference type="EMBL" id="UVO09530.1"/>
    </source>
</evidence>
<keyword evidence="1" id="KW-1133">Transmembrane helix</keyword>
<evidence type="ECO:0000313" key="3">
    <source>
        <dbReference type="Proteomes" id="UP001059272"/>
    </source>
</evidence>
<keyword evidence="1" id="KW-0472">Membrane</keyword>
<dbReference type="Proteomes" id="UP001059272">
    <property type="component" value="Chromosome"/>
</dbReference>
<accession>A0AAE9T0N1</accession>
<keyword evidence="1" id="KW-0812">Transmembrane</keyword>
<gene>
    <name evidence="2" type="ORF">LW347_06105</name>
</gene>
<dbReference type="EMBL" id="CP090065">
    <property type="protein sequence ID" value="UVO09530.1"/>
    <property type="molecule type" value="Genomic_DNA"/>
</dbReference>
<reference evidence="2" key="1">
    <citation type="submission" date="2021-12" db="EMBL/GenBank/DDBJ databases">
        <title>Genome sequence of novel Pectobacterium sp. causing blackleg.</title>
        <authorList>
            <person name="Wang J."/>
        </authorList>
    </citation>
    <scope>NUCLEOTIDE SEQUENCE</scope>
    <source>
        <strain evidence="2">BY21311</strain>
    </source>
</reference>